<keyword evidence="5" id="KW-0963">Cytoplasm</keyword>
<evidence type="ECO:0000256" key="3">
    <source>
        <dbReference type="ARBA" id="ARBA00009834"/>
    </source>
</evidence>
<evidence type="ECO:0000256" key="4">
    <source>
        <dbReference type="ARBA" id="ARBA00022448"/>
    </source>
</evidence>
<dbReference type="Gene3D" id="6.10.140.180">
    <property type="match status" value="1"/>
</dbReference>
<dbReference type="GO" id="GO:0000814">
    <property type="term" value="C:ESCRT II complex"/>
    <property type="evidence" value="ECO:0007669"/>
    <property type="project" value="InterPro"/>
</dbReference>
<dbReference type="OrthoDB" id="283883at2759"/>
<name>A0A5B0MGF2_PUCGR</name>
<evidence type="ECO:0000313" key="11">
    <source>
        <dbReference type="Proteomes" id="UP000324748"/>
    </source>
</evidence>
<evidence type="ECO:0000256" key="5">
    <source>
        <dbReference type="ARBA" id="ARBA00022490"/>
    </source>
</evidence>
<dbReference type="AlphaFoldDB" id="A0A5B0MGF2"/>
<keyword evidence="8" id="KW-0472">Membrane</keyword>
<evidence type="ECO:0000256" key="1">
    <source>
        <dbReference type="ARBA" id="ARBA00004481"/>
    </source>
</evidence>
<evidence type="ECO:0000313" key="9">
    <source>
        <dbReference type="EMBL" id="KAA1076015.1"/>
    </source>
</evidence>
<protein>
    <recommendedName>
        <fullName evidence="13">Vacuolar-sorting protein SNF8</fullName>
    </recommendedName>
</protein>
<evidence type="ECO:0000256" key="2">
    <source>
        <dbReference type="ARBA" id="ARBA00004496"/>
    </source>
</evidence>
<dbReference type="EMBL" id="VDEP01000471">
    <property type="protein sequence ID" value="KAA1076015.1"/>
    <property type="molecule type" value="Genomic_DNA"/>
</dbReference>
<sequence>MRRGVGISSLERTSATTASYSTLSDSLSAANLANLQSQLLLFQTSLKTFALKHGSKIKSDPEFRGAFSAMCNELGVDPLSGGRRGIWDWVGFGDWTFALAVQVVDVCLSTRDRNGGLHEMQDVLKAVRSLRDLPGVAQLPSSSTETPTNAAKPMGSISDLLNTTITEPDIARAIKSLEPLGSGYSIITIGSKKFIRSVPAELDNDSLVIFDSILSAPQAKGYTTDRLLQNSQNWTSERVKDALNKAVIRDSMLWVDAQASPAGQDRYYAPVLFEFEDSQSSPP</sequence>
<proteinExistence type="inferred from homology"/>
<evidence type="ECO:0000256" key="7">
    <source>
        <dbReference type="ARBA" id="ARBA00022927"/>
    </source>
</evidence>
<gene>
    <name evidence="10" type="ORF">PGT21_032206</name>
    <name evidence="9" type="ORF">PGTUg99_033363</name>
</gene>
<comment type="caution">
    <text evidence="9">The sequence shown here is derived from an EMBL/GenBank/DDBJ whole genome shotgun (WGS) entry which is preliminary data.</text>
</comment>
<comment type="subcellular location">
    <subcellularLocation>
        <location evidence="2">Cytoplasm</location>
    </subcellularLocation>
    <subcellularLocation>
        <location evidence="1">Endosome membrane</location>
        <topology evidence="1">Peripheral membrane protein</topology>
    </subcellularLocation>
</comment>
<comment type="similarity">
    <text evidence="3">Belongs to the SNF8 family.</text>
</comment>
<dbReference type="Gene3D" id="1.10.10.10">
    <property type="entry name" value="Winged helix-like DNA-binding domain superfamily/Winged helix DNA-binding domain"/>
    <property type="match status" value="2"/>
</dbReference>
<dbReference type="InterPro" id="IPR036390">
    <property type="entry name" value="WH_DNA-bd_sf"/>
</dbReference>
<evidence type="ECO:0000313" key="10">
    <source>
        <dbReference type="EMBL" id="KAA1091366.1"/>
    </source>
</evidence>
<dbReference type="GO" id="GO:0043328">
    <property type="term" value="P:protein transport to vacuole involved in ubiquitin-dependent protein catabolic process via the multivesicular body sorting pathway"/>
    <property type="evidence" value="ECO:0007669"/>
    <property type="project" value="TreeGrafter"/>
</dbReference>
<evidence type="ECO:0008006" key="13">
    <source>
        <dbReference type="Google" id="ProtNLM"/>
    </source>
</evidence>
<dbReference type="InterPro" id="IPR040608">
    <property type="entry name" value="Snf8/Vps36"/>
</dbReference>
<keyword evidence="7" id="KW-0653">Protein transport</keyword>
<dbReference type="InterPro" id="IPR016689">
    <property type="entry name" value="ESCRT-2_cplx_Snf8"/>
</dbReference>
<keyword evidence="4" id="KW-0813">Transport</keyword>
<dbReference type="PANTHER" id="PTHR12806">
    <property type="entry name" value="EAP30 SUBUNIT OF ELL COMPLEX"/>
    <property type="match status" value="1"/>
</dbReference>
<evidence type="ECO:0000256" key="6">
    <source>
        <dbReference type="ARBA" id="ARBA00022753"/>
    </source>
</evidence>
<dbReference type="EMBL" id="VSWC01000092">
    <property type="protein sequence ID" value="KAA1091366.1"/>
    <property type="molecule type" value="Genomic_DNA"/>
</dbReference>
<dbReference type="SUPFAM" id="SSF46785">
    <property type="entry name" value="Winged helix' DNA-binding domain"/>
    <property type="match status" value="1"/>
</dbReference>
<evidence type="ECO:0000256" key="8">
    <source>
        <dbReference type="ARBA" id="ARBA00023136"/>
    </source>
</evidence>
<keyword evidence="11" id="KW-1185">Reference proteome</keyword>
<keyword evidence="6" id="KW-0967">Endosome</keyword>
<dbReference type="Pfam" id="PF04157">
    <property type="entry name" value="EAP30"/>
    <property type="match status" value="1"/>
</dbReference>
<organism evidence="9 12">
    <name type="scientific">Puccinia graminis f. sp. tritici</name>
    <dbReference type="NCBI Taxonomy" id="56615"/>
    <lineage>
        <taxon>Eukaryota</taxon>
        <taxon>Fungi</taxon>
        <taxon>Dikarya</taxon>
        <taxon>Basidiomycota</taxon>
        <taxon>Pucciniomycotina</taxon>
        <taxon>Pucciniomycetes</taxon>
        <taxon>Pucciniales</taxon>
        <taxon>Pucciniaceae</taxon>
        <taxon>Puccinia</taxon>
    </lineage>
</organism>
<dbReference type="Proteomes" id="UP000324748">
    <property type="component" value="Unassembled WGS sequence"/>
</dbReference>
<dbReference type="InterPro" id="IPR036388">
    <property type="entry name" value="WH-like_DNA-bd_sf"/>
</dbReference>
<dbReference type="FunFam" id="1.10.10.10:FF:000397">
    <property type="entry name" value="Vacuolar-sorting protein SNF8"/>
    <property type="match status" value="1"/>
</dbReference>
<dbReference type="Proteomes" id="UP000325313">
    <property type="component" value="Unassembled WGS sequence"/>
</dbReference>
<dbReference type="PANTHER" id="PTHR12806:SF0">
    <property type="entry name" value="VACUOLAR-SORTING PROTEIN SNF8"/>
    <property type="match status" value="1"/>
</dbReference>
<accession>A0A5B0MGF2</accession>
<reference evidence="11 12" key="1">
    <citation type="submission" date="2019-05" db="EMBL/GenBank/DDBJ databases">
        <title>Emergence of the Ug99 lineage of the wheat stem rust pathogen through somatic hybridization.</title>
        <authorList>
            <person name="Li F."/>
            <person name="Upadhyaya N.M."/>
            <person name="Sperschneider J."/>
            <person name="Matny O."/>
            <person name="Nguyen-Phuc H."/>
            <person name="Mago R."/>
            <person name="Raley C."/>
            <person name="Miller M.E."/>
            <person name="Silverstein K.A.T."/>
            <person name="Henningsen E."/>
            <person name="Hirsch C.D."/>
            <person name="Visser B."/>
            <person name="Pretorius Z.A."/>
            <person name="Steffenson B.J."/>
            <person name="Schwessinger B."/>
            <person name="Dodds P.N."/>
            <person name="Figueroa M."/>
        </authorList>
    </citation>
    <scope>NUCLEOTIDE SEQUENCE [LARGE SCALE GENOMIC DNA]</scope>
    <source>
        <strain evidence="10">21-0</strain>
        <strain evidence="9 12">Ug99</strain>
    </source>
</reference>
<evidence type="ECO:0000313" key="12">
    <source>
        <dbReference type="Proteomes" id="UP000325313"/>
    </source>
</evidence>